<dbReference type="SUPFAM" id="SSF75005">
    <property type="entry name" value="Arabinanase/levansucrase/invertase"/>
    <property type="match status" value="1"/>
</dbReference>
<keyword evidence="3" id="KW-0325">Glycoprotein</keyword>
<evidence type="ECO:0000313" key="8">
    <source>
        <dbReference type="Proteomes" id="UP000324897"/>
    </source>
</evidence>
<dbReference type="SMART" id="SM00640">
    <property type="entry name" value="Glyco_32"/>
    <property type="match status" value="1"/>
</dbReference>
<dbReference type="InterPro" id="IPR050551">
    <property type="entry name" value="Fructan_Metab_Enzymes"/>
</dbReference>
<gene>
    <name evidence="7" type="ORF">EJB05_21452</name>
</gene>
<dbReference type="EMBL" id="RWGY01000011">
    <property type="protein sequence ID" value="TVU29864.1"/>
    <property type="molecule type" value="Genomic_DNA"/>
</dbReference>
<evidence type="ECO:0000256" key="3">
    <source>
        <dbReference type="ARBA" id="ARBA00023180"/>
    </source>
</evidence>
<feature type="domain" description="Glycosyl hydrolase family 32 N-terminal" evidence="6">
    <location>
        <begin position="397"/>
        <end position="472"/>
    </location>
</feature>
<feature type="domain" description="Glycosyl hydrolase family 32 N-terminal" evidence="6">
    <location>
        <begin position="187"/>
        <end position="276"/>
    </location>
</feature>
<evidence type="ECO:0000256" key="5">
    <source>
        <dbReference type="SAM" id="MobiDB-lite"/>
    </source>
</evidence>
<keyword evidence="8" id="KW-1185">Reference proteome</keyword>
<dbReference type="GO" id="GO:0004553">
    <property type="term" value="F:hydrolase activity, hydrolyzing O-glycosyl compounds"/>
    <property type="evidence" value="ECO:0007669"/>
    <property type="project" value="InterPro"/>
</dbReference>
<dbReference type="Proteomes" id="UP000324897">
    <property type="component" value="Chromosome 1"/>
</dbReference>
<feature type="compositionally biased region" description="Pro residues" evidence="5">
    <location>
        <begin position="281"/>
        <end position="293"/>
    </location>
</feature>
<evidence type="ECO:0000256" key="1">
    <source>
        <dbReference type="ARBA" id="ARBA00009902"/>
    </source>
</evidence>
<dbReference type="PANTHER" id="PTHR31953">
    <property type="entry name" value="BETA-FRUCTOFURANOSIDASE, INSOLUBLE ISOENZYME CWINV1-RELATED"/>
    <property type="match status" value="1"/>
</dbReference>
<dbReference type="Pfam" id="PF00251">
    <property type="entry name" value="Glyco_hydro_32N"/>
    <property type="match status" value="3"/>
</dbReference>
<feature type="non-terminal residue" evidence="7">
    <location>
        <position position="1"/>
    </location>
</feature>
<evidence type="ECO:0000259" key="6">
    <source>
        <dbReference type="Pfam" id="PF00251"/>
    </source>
</evidence>
<accession>A0A5J9V2W1</accession>
<keyword evidence="4" id="KW-0326">Glycosidase</keyword>
<sequence>MYVHTGPMYYRGLCHLFFQYNPNEAKWGDIVWAHSVSRDLVSWTALEPAIKPSKDFDVKGCWSGSATLLPSGVPVLMYTGINIHNEQVQNIAYPANLSDPLLRNWSKPAYNPVITAGHGVNASAFRDPTTAWLGPDKLWRVVVGSRDGNEGLADLRMATGRHPRPHPSGAGPVGCPHPRVKLPSLLTVLYRSRDLKKWSKARHLLHSGSTGMWECPDFYPVAVAGDYRRGVDVAELRDCVVAKEVKYVLKVSLDLKRYDYYTVGSYDHATDEYVPARRESSPPPRATSSLPPPTPPSLSFFSLLEQLFAFAETNPGAEVLAGVERERQEEHGLQAWEPWEQGQDWTSSSMGEWELEHGVRHLDLVGQSKAAAQGSSAPGLAAFRTSGDGVWRRRFPPARSYSDSDLGLRYDYGNFYASKSFYDPVKRRRIVWGWANESDTGPDDYHKGWAGIQAIPRKIWLSPKGDQLIRWPIEEVEALRQKHVNLSRRVIKGGHHFEVTGFKSVQSDVEVVFELTDMAAAERFDPAWRMDAQALCARLGAHVKGGLGPSTSFGVGGRASILSRVYPSHAVGDEAGLYVFNYGESNIKLVKLNAWELKSPKINVP</sequence>
<evidence type="ECO:0000313" key="7">
    <source>
        <dbReference type="EMBL" id="TVU29864.1"/>
    </source>
</evidence>
<dbReference type="Gene3D" id="2.115.10.20">
    <property type="entry name" value="Glycosyl hydrolase domain, family 43"/>
    <property type="match status" value="2"/>
</dbReference>
<comment type="similarity">
    <text evidence="1">Belongs to the glycosyl hydrolase 32 family.</text>
</comment>
<name>A0A5J9V2W1_9POAL</name>
<organism evidence="7 8">
    <name type="scientific">Eragrostis curvula</name>
    <name type="common">weeping love grass</name>
    <dbReference type="NCBI Taxonomy" id="38414"/>
    <lineage>
        <taxon>Eukaryota</taxon>
        <taxon>Viridiplantae</taxon>
        <taxon>Streptophyta</taxon>
        <taxon>Embryophyta</taxon>
        <taxon>Tracheophyta</taxon>
        <taxon>Spermatophyta</taxon>
        <taxon>Magnoliopsida</taxon>
        <taxon>Liliopsida</taxon>
        <taxon>Poales</taxon>
        <taxon>Poaceae</taxon>
        <taxon>PACMAD clade</taxon>
        <taxon>Chloridoideae</taxon>
        <taxon>Eragrostideae</taxon>
        <taxon>Eragrostidinae</taxon>
        <taxon>Eragrostis</taxon>
    </lineage>
</organism>
<protein>
    <recommendedName>
        <fullName evidence="6">Glycosyl hydrolase family 32 N-terminal domain-containing protein</fullName>
    </recommendedName>
</protein>
<dbReference type="InterPro" id="IPR001362">
    <property type="entry name" value="Glyco_hydro_32"/>
</dbReference>
<reference evidence="7 8" key="1">
    <citation type="journal article" date="2019" name="Sci. Rep.">
        <title>A high-quality genome of Eragrostis curvula grass provides insights into Poaceae evolution and supports new strategies to enhance forage quality.</title>
        <authorList>
            <person name="Carballo J."/>
            <person name="Santos B.A.C.M."/>
            <person name="Zappacosta D."/>
            <person name="Garbus I."/>
            <person name="Selva J.P."/>
            <person name="Gallo C.A."/>
            <person name="Diaz A."/>
            <person name="Albertini E."/>
            <person name="Caccamo M."/>
            <person name="Echenique V."/>
        </authorList>
    </citation>
    <scope>NUCLEOTIDE SEQUENCE [LARGE SCALE GENOMIC DNA]</scope>
    <source>
        <strain evidence="8">cv. Victoria</strain>
        <tissue evidence="7">Leaf</tissue>
    </source>
</reference>
<dbReference type="AlphaFoldDB" id="A0A5J9V2W1"/>
<evidence type="ECO:0000256" key="4">
    <source>
        <dbReference type="ARBA" id="ARBA00023295"/>
    </source>
</evidence>
<dbReference type="GO" id="GO:0005975">
    <property type="term" value="P:carbohydrate metabolic process"/>
    <property type="evidence" value="ECO:0007669"/>
    <property type="project" value="InterPro"/>
</dbReference>
<dbReference type="InterPro" id="IPR023296">
    <property type="entry name" value="Glyco_hydro_beta-prop_sf"/>
</dbReference>
<dbReference type="Gene3D" id="2.60.120.560">
    <property type="entry name" value="Exo-inulinase, domain 1"/>
    <property type="match status" value="2"/>
</dbReference>
<dbReference type="OrthoDB" id="202537at2759"/>
<dbReference type="CDD" id="cd18624">
    <property type="entry name" value="GH32_Fruct1-like"/>
    <property type="match status" value="1"/>
</dbReference>
<dbReference type="InterPro" id="IPR013148">
    <property type="entry name" value="Glyco_hydro_32_N"/>
</dbReference>
<keyword evidence="2" id="KW-0378">Hydrolase</keyword>
<evidence type="ECO:0000256" key="2">
    <source>
        <dbReference type="ARBA" id="ARBA00022801"/>
    </source>
</evidence>
<comment type="caution">
    <text evidence="7">The sequence shown here is derived from an EMBL/GenBank/DDBJ whole genome shotgun (WGS) entry which is preliminary data.</text>
</comment>
<dbReference type="Gramene" id="TVU29864">
    <property type="protein sequence ID" value="TVU29864"/>
    <property type="gene ID" value="EJB05_21452"/>
</dbReference>
<proteinExistence type="inferred from homology"/>
<feature type="domain" description="Glycosyl hydrolase family 32 N-terminal" evidence="6">
    <location>
        <begin position="6"/>
        <end position="152"/>
    </location>
</feature>
<feature type="region of interest" description="Disordered" evidence="5">
    <location>
        <begin position="273"/>
        <end position="293"/>
    </location>
</feature>